<proteinExistence type="inferred from homology"/>
<dbReference type="EMBL" id="BEYU01000161">
    <property type="protein sequence ID" value="GBG33537.1"/>
    <property type="molecule type" value="Genomic_DNA"/>
</dbReference>
<dbReference type="GO" id="GO:0043529">
    <property type="term" value="C:GET complex"/>
    <property type="evidence" value="ECO:0007669"/>
    <property type="project" value="TreeGrafter"/>
</dbReference>
<comment type="similarity">
    <text evidence="1">Belongs to the arsA ATPase family.</text>
</comment>
<organism evidence="4 5">
    <name type="scientific">Hondaea fermentalgiana</name>
    <dbReference type="NCBI Taxonomy" id="2315210"/>
    <lineage>
        <taxon>Eukaryota</taxon>
        <taxon>Sar</taxon>
        <taxon>Stramenopiles</taxon>
        <taxon>Bigyra</taxon>
        <taxon>Labyrinthulomycetes</taxon>
        <taxon>Thraustochytrida</taxon>
        <taxon>Thraustochytriidae</taxon>
        <taxon>Hondaea</taxon>
    </lineage>
</organism>
<gene>
    <name evidence="4" type="ORF">FCC1311_097602</name>
</gene>
<feature type="domain" description="ArsA/GET3 Anion-transporting ATPase-like" evidence="3">
    <location>
        <begin position="13"/>
        <end position="285"/>
    </location>
</feature>
<dbReference type="Gene3D" id="3.40.50.300">
    <property type="entry name" value="P-loop containing nucleotide triphosphate hydrolases"/>
    <property type="match status" value="1"/>
</dbReference>
<dbReference type="PANTHER" id="PTHR10803">
    <property type="entry name" value="ARSENICAL PUMP-DRIVING ATPASE ARSENITE-TRANSLOCATING ATPASE"/>
    <property type="match status" value="1"/>
</dbReference>
<comment type="caution">
    <text evidence="4">The sequence shown here is derived from an EMBL/GenBank/DDBJ whole genome shotgun (WGS) entry which is preliminary data.</text>
</comment>
<evidence type="ECO:0000256" key="1">
    <source>
        <dbReference type="ARBA" id="ARBA00011040"/>
    </source>
</evidence>
<feature type="region of interest" description="Disordered" evidence="2">
    <location>
        <begin position="94"/>
        <end position="113"/>
    </location>
</feature>
<dbReference type="NCBIfam" id="TIGR00345">
    <property type="entry name" value="GET3_arsA_TRC40"/>
    <property type="match status" value="1"/>
</dbReference>
<feature type="compositionally biased region" description="Low complexity" evidence="2">
    <location>
        <begin position="98"/>
        <end position="109"/>
    </location>
</feature>
<dbReference type="InterPro" id="IPR027417">
    <property type="entry name" value="P-loop_NTPase"/>
</dbReference>
<dbReference type="SUPFAM" id="SSF52540">
    <property type="entry name" value="P-loop containing nucleoside triphosphate hydrolases"/>
    <property type="match status" value="1"/>
</dbReference>
<reference evidence="4 5" key="1">
    <citation type="submission" date="2017-12" db="EMBL/GenBank/DDBJ databases">
        <title>Sequencing, de novo assembly and annotation of complete genome of a new Thraustochytrid species, strain FCC1311.</title>
        <authorList>
            <person name="Sedici K."/>
            <person name="Godart F."/>
            <person name="Aiese Cigliano R."/>
            <person name="Sanseverino W."/>
            <person name="Barakat M."/>
            <person name="Ortet P."/>
            <person name="Marechal E."/>
            <person name="Cagnac O."/>
            <person name="Amato A."/>
        </authorList>
    </citation>
    <scope>NUCLEOTIDE SEQUENCE [LARGE SCALE GENOMIC DNA]</scope>
</reference>
<evidence type="ECO:0000313" key="5">
    <source>
        <dbReference type="Proteomes" id="UP000241890"/>
    </source>
</evidence>
<dbReference type="GO" id="GO:0071816">
    <property type="term" value="P:tail-anchored membrane protein insertion into ER membrane"/>
    <property type="evidence" value="ECO:0007669"/>
    <property type="project" value="TreeGrafter"/>
</dbReference>
<accession>A0A2R5GRN1</accession>
<dbReference type="GO" id="GO:0016887">
    <property type="term" value="F:ATP hydrolysis activity"/>
    <property type="evidence" value="ECO:0007669"/>
    <property type="project" value="InterPro"/>
</dbReference>
<dbReference type="InParanoid" id="A0A2R5GRN1"/>
<dbReference type="Pfam" id="PF02374">
    <property type="entry name" value="ArsA_ATPase"/>
    <property type="match status" value="1"/>
</dbReference>
<feature type="region of interest" description="Disordered" evidence="2">
    <location>
        <begin position="297"/>
        <end position="326"/>
    </location>
</feature>
<dbReference type="Proteomes" id="UP000241890">
    <property type="component" value="Unassembled WGS sequence"/>
</dbReference>
<dbReference type="PANTHER" id="PTHR10803:SF3">
    <property type="entry name" value="ATPASE GET3"/>
    <property type="match status" value="1"/>
</dbReference>
<evidence type="ECO:0000256" key="2">
    <source>
        <dbReference type="SAM" id="MobiDB-lite"/>
    </source>
</evidence>
<dbReference type="AlphaFoldDB" id="A0A2R5GRN1"/>
<evidence type="ECO:0000259" key="3">
    <source>
        <dbReference type="Pfam" id="PF02374"/>
    </source>
</evidence>
<dbReference type="InterPro" id="IPR025723">
    <property type="entry name" value="ArsA/GET3_ATPase-like"/>
</dbReference>
<dbReference type="GO" id="GO:0005524">
    <property type="term" value="F:ATP binding"/>
    <property type="evidence" value="ECO:0007669"/>
    <property type="project" value="InterPro"/>
</dbReference>
<dbReference type="InterPro" id="IPR016300">
    <property type="entry name" value="ATPase_ArsA/GET3"/>
</dbReference>
<feature type="compositionally biased region" description="Polar residues" evidence="2">
    <location>
        <begin position="312"/>
        <end position="324"/>
    </location>
</feature>
<dbReference type="OrthoDB" id="1770at2759"/>
<evidence type="ECO:0000313" key="4">
    <source>
        <dbReference type="EMBL" id="GBG33537.1"/>
    </source>
</evidence>
<keyword evidence="5" id="KW-1185">Reference proteome</keyword>
<name>A0A2R5GRN1_9STRA</name>
<protein>
    <submittedName>
        <fullName evidence="4">ATPase GET3</fullName>
    </submittedName>
</protein>
<sequence>MQPRLLNEVERQRFIFVGGKGGVGKTTVSASLAVGLAKTHERVLIISTDPAHNLSDVLCAPVGKEIGRVPGYDNLWAVETDPAKGLERFLREHANSNQQGQQQQHQQQQSLDAQISSAFQEAHEWLSSLPGIDEAVSLMQLFETEKSLHERFDKLVIDTAPTGHTLKMLQLPRVLEIGISRLESWKVKLSGYIAMASMFFGGAGSAQAQPLASEQVAAKLRRLKEGIQQLRALLQDGDVCTFVCVGIAESLSVLETGRLVSSLETAKVDSHVMIVNKLLPEIFASDIDNSATSTIKHHNDKDQASNGVAHATGTTEDLGTSTRPLKTRRIEPDPAAVALALCEARARTQKKYLAALLSTHGATHRVFGIEELAFEPTGQEHLDRFLMSASAKVSPALQATAAPFPVKESEAATSAT</sequence>
<dbReference type="CDD" id="cd02035">
    <property type="entry name" value="ArsA"/>
    <property type="match status" value="1"/>
</dbReference>